<gene>
    <name evidence="2" type="ORF">AB2U05_25090</name>
</gene>
<protein>
    <submittedName>
        <fullName evidence="2">Uncharacterized protein</fullName>
    </submittedName>
</protein>
<dbReference type="RefSeq" id="WP_369184309.1">
    <property type="nucleotide sequence ID" value="NZ_CP163445.1"/>
</dbReference>
<dbReference type="EMBL" id="CP163445">
    <property type="protein sequence ID" value="XDQ81514.1"/>
    <property type="molecule type" value="Genomic_DNA"/>
</dbReference>
<feature type="compositionally biased region" description="Pro residues" evidence="1">
    <location>
        <begin position="77"/>
        <end position="105"/>
    </location>
</feature>
<sequence>MATSDGLGRRVLAYLESARNLVGCGAGAVGLGLHFAGLGGAWWPGVVAGLYGAGALLTPGRDGDPAGRGTCATTTPAPAPPTTPPAEPTAPPARPKPAQPEPAAPKPAADPELDALADFLGSVPLPAAAGVAELVAALRAAEPGPAVRLIVRHRLPVAVDGYLRARTWGPWAGADAPDPERELRAAVAVLAAELG</sequence>
<accession>A0AB39TQW8</accession>
<evidence type="ECO:0000313" key="2">
    <source>
        <dbReference type="EMBL" id="XDQ81514.1"/>
    </source>
</evidence>
<name>A0AB39TQW8_9ACTN</name>
<dbReference type="AlphaFoldDB" id="A0AB39TQW8"/>
<feature type="compositionally biased region" description="Low complexity" evidence="1">
    <location>
        <begin position="67"/>
        <end position="76"/>
    </location>
</feature>
<feature type="region of interest" description="Disordered" evidence="1">
    <location>
        <begin position="62"/>
        <end position="109"/>
    </location>
</feature>
<organism evidence="2">
    <name type="scientific">Streptomyces sp. Y1</name>
    <dbReference type="NCBI Taxonomy" id="3238634"/>
    <lineage>
        <taxon>Bacteria</taxon>
        <taxon>Bacillati</taxon>
        <taxon>Actinomycetota</taxon>
        <taxon>Actinomycetes</taxon>
        <taxon>Kitasatosporales</taxon>
        <taxon>Streptomycetaceae</taxon>
        <taxon>Streptomyces</taxon>
    </lineage>
</organism>
<evidence type="ECO:0000256" key="1">
    <source>
        <dbReference type="SAM" id="MobiDB-lite"/>
    </source>
</evidence>
<proteinExistence type="predicted"/>
<reference evidence="2" key="1">
    <citation type="submission" date="2024-07" db="EMBL/GenBank/DDBJ databases">
        <authorList>
            <person name="Yu S.T."/>
        </authorList>
    </citation>
    <scope>NUCLEOTIDE SEQUENCE</scope>
    <source>
        <strain evidence="2">Y1</strain>
    </source>
</reference>